<sequence length="536" mass="62168">MSSEDTVENIEFFEFSISSASVVIYESNEEELVLDTHESNEEELAVGTLENNDRELVDTPFIDNVLGSEFENYNGDLLLITASIELEVGTRFISMHIAVHYMEQYSFQNHFSVYKYKCEIFTDSTIRKRVMKCDRGGRYNKRLSRPILGKQKKQKNKGSKKQGCIWQINITRIPNSPIVIVMLFNNEHNHQINVETMKFATAYKSFTQEIIEQIKYYVVYGRCDATMIRNLLQPKYPDRVFLTQDLGNAIQKIKKERWINLSDAGSLLTKLLEFQANDPALFMLIDNQNKSRLAAQAFIQDERQKSYEWLLQYCLEACEIAPLTFVIDADPAMIAAISIVFPKTHHMQYLYHLYQNLKKNLRSYLDRKHTWVKCFTSRRFTAETQSTQCVESENSLVQKAVQLSFSLLDVQEVLENRLEFDVINKYLTRPIYDAYYKQMCQSVCYYACQVPISKALLSDDDSVEPFFEQEPSDDLEIPVEADEDRELNLHNIKSNIRANTSDDVNDNISDDVSDNISDNINDSVSNSTSKCKQEYN</sequence>
<evidence type="ECO:0000313" key="1">
    <source>
        <dbReference type="EMBL" id="CAG8482506.1"/>
    </source>
</evidence>
<keyword evidence="2" id="KW-1185">Reference proteome</keyword>
<organism evidence="1 2">
    <name type="scientific">Racocetra persica</name>
    <dbReference type="NCBI Taxonomy" id="160502"/>
    <lineage>
        <taxon>Eukaryota</taxon>
        <taxon>Fungi</taxon>
        <taxon>Fungi incertae sedis</taxon>
        <taxon>Mucoromycota</taxon>
        <taxon>Glomeromycotina</taxon>
        <taxon>Glomeromycetes</taxon>
        <taxon>Diversisporales</taxon>
        <taxon>Gigasporaceae</taxon>
        <taxon>Racocetra</taxon>
    </lineage>
</organism>
<dbReference type="Proteomes" id="UP000789920">
    <property type="component" value="Unassembled WGS sequence"/>
</dbReference>
<proteinExistence type="predicted"/>
<comment type="caution">
    <text evidence="1">The sequence shown here is derived from an EMBL/GenBank/DDBJ whole genome shotgun (WGS) entry which is preliminary data.</text>
</comment>
<gene>
    <name evidence="1" type="ORF">RPERSI_LOCUS1038</name>
</gene>
<name>A0ACA9KP31_9GLOM</name>
<protein>
    <submittedName>
        <fullName evidence="1">12921_t:CDS:1</fullName>
    </submittedName>
</protein>
<reference evidence="1" key="1">
    <citation type="submission" date="2021-06" db="EMBL/GenBank/DDBJ databases">
        <authorList>
            <person name="Kallberg Y."/>
            <person name="Tangrot J."/>
            <person name="Rosling A."/>
        </authorList>
    </citation>
    <scope>NUCLEOTIDE SEQUENCE</scope>
    <source>
        <strain evidence="1">MA461A</strain>
    </source>
</reference>
<dbReference type="EMBL" id="CAJVQC010000859">
    <property type="protein sequence ID" value="CAG8482506.1"/>
    <property type="molecule type" value="Genomic_DNA"/>
</dbReference>
<accession>A0ACA9KP31</accession>
<evidence type="ECO:0000313" key="2">
    <source>
        <dbReference type="Proteomes" id="UP000789920"/>
    </source>
</evidence>